<dbReference type="RefSeq" id="WP_056966346.1">
    <property type="nucleotide sequence ID" value="NZ_BJOQ01000033.1"/>
</dbReference>
<evidence type="ECO:0008006" key="3">
    <source>
        <dbReference type="Google" id="ProtNLM"/>
    </source>
</evidence>
<dbReference type="InterPro" id="IPR057006">
    <property type="entry name" value="Phage_TAC_19"/>
</dbReference>
<evidence type="ECO:0000313" key="2">
    <source>
        <dbReference type="Proteomes" id="UP000257607"/>
    </source>
</evidence>
<sequence>MEIELNINGETKKFTRTKPLSLADTLLALELQLKQQKRAEKDSETAKDLKDNLSDICEFLSKFFDNQFSLKEAYEGLDPKNIATVNRFVEQALGGEDENL</sequence>
<name>A0A385ACQ7_LATCU</name>
<dbReference type="NCBIfam" id="NF047360">
    <property type="entry name" value="tail_chap_PVL"/>
    <property type="match status" value="1"/>
</dbReference>
<proteinExistence type="predicted"/>
<gene>
    <name evidence="1" type="ORF">DT351_03385</name>
</gene>
<accession>A0A385ACQ7</accession>
<evidence type="ECO:0000313" key="1">
    <source>
        <dbReference type="EMBL" id="AXN35452.1"/>
    </source>
</evidence>
<dbReference type="EMBL" id="CP031003">
    <property type="protein sequence ID" value="AXN35452.1"/>
    <property type="molecule type" value="Genomic_DNA"/>
</dbReference>
<organism evidence="1 2">
    <name type="scientific">Latilactobacillus curvatus</name>
    <name type="common">Lactobacillus curvatus</name>
    <dbReference type="NCBI Taxonomy" id="28038"/>
    <lineage>
        <taxon>Bacteria</taxon>
        <taxon>Bacillati</taxon>
        <taxon>Bacillota</taxon>
        <taxon>Bacilli</taxon>
        <taxon>Lactobacillales</taxon>
        <taxon>Lactobacillaceae</taxon>
        <taxon>Latilactobacillus</taxon>
    </lineage>
</organism>
<dbReference type="Pfam" id="PF23857">
    <property type="entry name" value="Phage_TAC_19"/>
    <property type="match status" value="1"/>
</dbReference>
<protein>
    <recommendedName>
        <fullName evidence="3">Prophage protein</fullName>
    </recommendedName>
</protein>
<dbReference type="AlphaFoldDB" id="A0A385ACQ7"/>
<dbReference type="Proteomes" id="UP000257607">
    <property type="component" value="Chromosome"/>
</dbReference>
<reference evidence="1 2" key="1">
    <citation type="submission" date="2018-07" db="EMBL/GenBank/DDBJ databases">
        <title>Lactobacillus curvatus genome sequence.</title>
        <authorList>
            <person name="Prechtl R."/>
        </authorList>
    </citation>
    <scope>NUCLEOTIDE SEQUENCE [LARGE SCALE GENOMIC DNA]</scope>
    <source>
        <strain evidence="1 2">TMW 1.1928</strain>
    </source>
</reference>
<dbReference type="GeneID" id="49610556"/>